<organism evidence="2">
    <name type="scientific">uncultured Caudovirales phage</name>
    <dbReference type="NCBI Taxonomy" id="2100421"/>
    <lineage>
        <taxon>Viruses</taxon>
        <taxon>Duplodnaviria</taxon>
        <taxon>Heunggongvirae</taxon>
        <taxon>Uroviricota</taxon>
        <taxon>Caudoviricetes</taxon>
        <taxon>Peduoviridae</taxon>
        <taxon>Maltschvirus</taxon>
        <taxon>Maltschvirus maltsch</taxon>
    </lineage>
</organism>
<dbReference type="Gene3D" id="3.30.1380.10">
    <property type="match status" value="1"/>
</dbReference>
<name>A0A6J5N6F5_9CAUD</name>
<dbReference type="SUPFAM" id="SSF55166">
    <property type="entry name" value="Hedgehog/DD-peptidase"/>
    <property type="match status" value="1"/>
</dbReference>
<reference evidence="2" key="1">
    <citation type="submission" date="2020-04" db="EMBL/GenBank/DDBJ databases">
        <authorList>
            <person name="Chiriac C."/>
            <person name="Salcher M."/>
            <person name="Ghai R."/>
            <person name="Kavagutti S V."/>
        </authorList>
    </citation>
    <scope>NUCLEOTIDE SEQUENCE</scope>
</reference>
<dbReference type="EMBL" id="LR796574">
    <property type="protein sequence ID" value="CAB4152926.1"/>
    <property type="molecule type" value="Genomic_DNA"/>
</dbReference>
<keyword evidence="2" id="KW-0121">Carboxypeptidase</keyword>
<evidence type="ECO:0000313" key="2">
    <source>
        <dbReference type="EMBL" id="CAB4152926.1"/>
    </source>
</evidence>
<dbReference type="Pfam" id="PF13539">
    <property type="entry name" value="Peptidase_M15_4"/>
    <property type="match status" value="1"/>
</dbReference>
<proteinExistence type="predicted"/>
<keyword evidence="2" id="KW-0645">Protease</keyword>
<evidence type="ECO:0000259" key="1">
    <source>
        <dbReference type="Pfam" id="PF13539"/>
    </source>
</evidence>
<keyword evidence="2" id="KW-0378">Hydrolase</keyword>
<protein>
    <submittedName>
        <fullName evidence="2">D-alanyl-D-alanine carboxypeptidase</fullName>
    </submittedName>
</protein>
<dbReference type="InterPro" id="IPR039561">
    <property type="entry name" value="Peptidase_M15C"/>
</dbReference>
<sequence>MTREEIKALQAKIGAAPDGFWGTRSIAACQAHLKQLRPATTIWPSATQAALEGFYGSPGDESQLVNINVSSYGVRYDGKPVKSIRCHHKVAESLERIIGKLSEIPQGRYALKQYAGVYNNRKMRGGSLPSLHARGAAIDLEPATNRNRQSWPTSATMPIEVMEVFAAEGWTCAGSAWGRDAMHFQATI</sequence>
<dbReference type="InterPro" id="IPR009045">
    <property type="entry name" value="Zn_M74/Hedgehog-like"/>
</dbReference>
<accession>A0A6J5N6F5</accession>
<gene>
    <name evidence="2" type="ORF">UFOVP612_33</name>
</gene>
<feature type="domain" description="Peptidase M15C" evidence="1">
    <location>
        <begin position="129"/>
        <end position="185"/>
    </location>
</feature>
<dbReference type="GO" id="GO:0004180">
    <property type="term" value="F:carboxypeptidase activity"/>
    <property type="evidence" value="ECO:0007669"/>
    <property type="project" value="UniProtKB-KW"/>
</dbReference>